<dbReference type="PANTHER" id="PTHR43394">
    <property type="entry name" value="ATP-DEPENDENT PERMEASE MDL1, MITOCHONDRIAL"/>
    <property type="match status" value="1"/>
</dbReference>
<feature type="domain" description="ABC transporter" evidence="10">
    <location>
        <begin position="327"/>
        <end position="561"/>
    </location>
</feature>
<dbReference type="PANTHER" id="PTHR43394:SF1">
    <property type="entry name" value="ATP-BINDING CASSETTE SUB-FAMILY B MEMBER 10, MITOCHONDRIAL"/>
    <property type="match status" value="1"/>
</dbReference>
<dbReference type="Gene3D" id="1.20.1560.10">
    <property type="entry name" value="ABC transporter type 1, transmembrane domain"/>
    <property type="match status" value="1"/>
</dbReference>
<keyword evidence="8 9" id="KW-0472">Membrane</keyword>
<dbReference type="PROSITE" id="PS50893">
    <property type="entry name" value="ABC_TRANSPORTER_2"/>
    <property type="match status" value="1"/>
</dbReference>
<dbReference type="FunFam" id="3.40.50.300:FF:000854">
    <property type="entry name" value="Multidrug ABC transporter ATP-binding protein"/>
    <property type="match status" value="1"/>
</dbReference>
<feature type="transmembrane region" description="Helical" evidence="9">
    <location>
        <begin position="238"/>
        <end position="259"/>
    </location>
</feature>
<dbReference type="eggNOG" id="COG1132">
    <property type="taxonomic scope" value="Bacteria"/>
</dbReference>
<evidence type="ECO:0000256" key="7">
    <source>
        <dbReference type="ARBA" id="ARBA00022989"/>
    </source>
</evidence>
<feature type="transmembrane region" description="Helical" evidence="9">
    <location>
        <begin position="271"/>
        <end position="293"/>
    </location>
</feature>
<name>A0A096BD62_FLAPL</name>
<dbReference type="InterPro" id="IPR027417">
    <property type="entry name" value="P-loop_NTPase"/>
</dbReference>
<dbReference type="PROSITE" id="PS00211">
    <property type="entry name" value="ABC_TRANSPORTER_1"/>
    <property type="match status" value="1"/>
</dbReference>
<comment type="caution">
    <text evidence="12">The sequence shown here is derived from an EMBL/GenBank/DDBJ whole genome shotgun (WGS) entry which is preliminary data.</text>
</comment>
<evidence type="ECO:0000256" key="8">
    <source>
        <dbReference type="ARBA" id="ARBA00023136"/>
    </source>
</evidence>
<feature type="domain" description="ABC transmembrane type-1" evidence="11">
    <location>
        <begin position="16"/>
        <end position="294"/>
    </location>
</feature>
<dbReference type="PROSITE" id="PS50929">
    <property type="entry name" value="ABC_TM1F"/>
    <property type="match status" value="1"/>
</dbReference>
<keyword evidence="4 9" id="KW-0812">Transmembrane</keyword>
<proteinExistence type="predicted"/>
<sequence length="573" mass="62122">MSLVWRCLRRYRWYCLTALLFVLLEANCELLLPTLMARMIDEGVRTGELGRVLELGGWMAVAALAGILCVLVRNFCSGTASQRFGAELRRTLFAKCLRLTEGGVDQLGSGALVTRMSSDCDQLSRSVNSALRIGVKAPALCVGSVVYTMGLDMGLSWIVLAVVLGVTALITAYLAESGRRFRRVREAMDRVNTTVEEFLRGIRLIRALGREEWENRRFQASNGELEESGIRLQLLSAWFAPLVTLTVNLGIAAVLWAAGCGGAEAGTVSALVTYMTQMLTSLMTLIDVFKLLIRARTSVRRVEEVLALPEEGTLEGPEETGVEEPVLELRHVTFAYPGGSGVPALQDISFTLRRGERLAVVGPTGAGKTTLAWLCARLYEPQKGELYLGGRPMSRLPLGRVRRQVVVAAQRSALFSGTIRENLSMGDRGAGEAQLCAALETAQAADFVAEAGGLDAVLVQGGVNLSGGQRQRLSLARALVRGGAVLVLDDCTSALDPATERRVLDGLERRPGQAVLHITQKVRAARTADRILVLEEGRQVGLGTHRSLLDTCPTYREIWASQAPEEEGEDGTR</sequence>
<dbReference type="CDD" id="cd03228">
    <property type="entry name" value="ABCC_MRP_Like"/>
    <property type="match status" value="1"/>
</dbReference>
<accession>A0A096BD62</accession>
<evidence type="ECO:0000259" key="10">
    <source>
        <dbReference type="PROSITE" id="PS50893"/>
    </source>
</evidence>
<dbReference type="AlphaFoldDB" id="A0A096BD62"/>
<keyword evidence="7 9" id="KW-1133">Transmembrane helix</keyword>
<dbReference type="SMART" id="SM00382">
    <property type="entry name" value="AAA"/>
    <property type="match status" value="1"/>
</dbReference>
<reference evidence="12 13" key="1">
    <citation type="submission" date="2011-08" db="EMBL/GenBank/DDBJ databases">
        <title>The Genome Sequence of Clostridium orbiscindens 1_3_50AFAA.</title>
        <authorList>
            <consortium name="The Broad Institute Genome Sequencing Platform"/>
            <person name="Earl A."/>
            <person name="Ward D."/>
            <person name="Feldgarden M."/>
            <person name="Gevers D."/>
            <person name="Daigneault M."/>
            <person name="Strauss J."/>
            <person name="Allen-Vercoe E."/>
            <person name="Young S.K."/>
            <person name="Zeng Q."/>
            <person name="Gargeya S."/>
            <person name="Fitzgerald M."/>
            <person name="Haas B."/>
            <person name="Abouelleil A."/>
            <person name="Alvarado L."/>
            <person name="Arachchi H.M."/>
            <person name="Berlin A."/>
            <person name="Brown A."/>
            <person name="Chapman S.B."/>
            <person name="Chen Z."/>
            <person name="Dunbar C."/>
            <person name="Freedman E."/>
            <person name="Gearin G."/>
            <person name="Gellesch M."/>
            <person name="Goldberg J."/>
            <person name="Griggs A."/>
            <person name="Gujja S."/>
            <person name="Heiman D."/>
            <person name="Howarth C."/>
            <person name="Larson L."/>
            <person name="Lui A."/>
            <person name="MacDonald P.J.P."/>
            <person name="Montmayeur A."/>
            <person name="Murphy C."/>
            <person name="Neiman D."/>
            <person name="Pearson M."/>
            <person name="Priest M."/>
            <person name="Roberts A."/>
            <person name="Saif S."/>
            <person name="Shea T."/>
            <person name="Shenoy N."/>
            <person name="Sisk P."/>
            <person name="Stolte C."/>
            <person name="Sykes S."/>
            <person name="Wortman J."/>
            <person name="Nusbaum C."/>
            <person name="Birren B."/>
        </authorList>
    </citation>
    <scope>NUCLEOTIDE SEQUENCE [LARGE SCALE GENOMIC DNA]</scope>
    <source>
        <strain evidence="12 13">1_3_50AFAA</strain>
    </source>
</reference>
<keyword evidence="3" id="KW-1003">Cell membrane</keyword>
<keyword evidence="6" id="KW-0067">ATP-binding</keyword>
<dbReference type="Proteomes" id="UP000029585">
    <property type="component" value="Unassembled WGS sequence"/>
</dbReference>
<dbReference type="InterPro" id="IPR036640">
    <property type="entry name" value="ABC1_TM_sf"/>
</dbReference>
<dbReference type="GO" id="GO:0015421">
    <property type="term" value="F:ABC-type oligopeptide transporter activity"/>
    <property type="evidence" value="ECO:0007669"/>
    <property type="project" value="TreeGrafter"/>
</dbReference>
<dbReference type="PATRIC" id="fig|742738.3.peg.519"/>
<protein>
    <submittedName>
        <fullName evidence="12">Uncharacterized protein</fullName>
    </submittedName>
</protein>
<evidence type="ECO:0000259" key="11">
    <source>
        <dbReference type="PROSITE" id="PS50929"/>
    </source>
</evidence>
<dbReference type="Pfam" id="PF00005">
    <property type="entry name" value="ABC_tran"/>
    <property type="match status" value="1"/>
</dbReference>
<dbReference type="GO" id="GO:0005524">
    <property type="term" value="F:ATP binding"/>
    <property type="evidence" value="ECO:0007669"/>
    <property type="project" value="UniProtKB-KW"/>
</dbReference>
<dbReference type="SUPFAM" id="SSF52540">
    <property type="entry name" value="P-loop containing nucleoside triphosphate hydrolases"/>
    <property type="match status" value="1"/>
</dbReference>
<dbReference type="InterPro" id="IPR017871">
    <property type="entry name" value="ABC_transporter-like_CS"/>
</dbReference>
<dbReference type="GO" id="GO:0016887">
    <property type="term" value="F:ATP hydrolysis activity"/>
    <property type="evidence" value="ECO:0007669"/>
    <property type="project" value="InterPro"/>
</dbReference>
<feature type="transmembrane region" description="Helical" evidence="9">
    <location>
        <begin position="133"/>
        <end position="149"/>
    </location>
</feature>
<evidence type="ECO:0000256" key="3">
    <source>
        <dbReference type="ARBA" id="ARBA00022475"/>
    </source>
</evidence>
<evidence type="ECO:0000256" key="4">
    <source>
        <dbReference type="ARBA" id="ARBA00022692"/>
    </source>
</evidence>
<evidence type="ECO:0000256" key="2">
    <source>
        <dbReference type="ARBA" id="ARBA00022448"/>
    </source>
</evidence>
<dbReference type="InterPro" id="IPR011527">
    <property type="entry name" value="ABC1_TM_dom"/>
</dbReference>
<dbReference type="HOGENOM" id="CLU_000604_84_3_9"/>
<gene>
    <name evidence="12" type="ORF">HMPREF9460_00499</name>
</gene>
<dbReference type="EMBL" id="ADLO01000018">
    <property type="protein sequence ID" value="KGF57075.1"/>
    <property type="molecule type" value="Genomic_DNA"/>
</dbReference>
<evidence type="ECO:0000256" key="9">
    <source>
        <dbReference type="SAM" id="Phobius"/>
    </source>
</evidence>
<dbReference type="RefSeq" id="WP_044938693.1">
    <property type="nucleotide sequence ID" value="NZ_KN174161.1"/>
</dbReference>
<evidence type="ECO:0000313" key="12">
    <source>
        <dbReference type="EMBL" id="KGF57075.1"/>
    </source>
</evidence>
<dbReference type="SUPFAM" id="SSF90123">
    <property type="entry name" value="ABC transporter transmembrane region"/>
    <property type="match status" value="1"/>
</dbReference>
<dbReference type="GO" id="GO:0005886">
    <property type="term" value="C:plasma membrane"/>
    <property type="evidence" value="ECO:0007669"/>
    <property type="project" value="UniProtKB-SubCell"/>
</dbReference>
<dbReference type="Pfam" id="PF00664">
    <property type="entry name" value="ABC_membrane"/>
    <property type="match status" value="1"/>
</dbReference>
<feature type="transmembrane region" description="Helical" evidence="9">
    <location>
        <begin position="52"/>
        <end position="72"/>
    </location>
</feature>
<organism evidence="12 13">
    <name type="scientific">Flavonifractor plautii 1_3_50AFAA</name>
    <dbReference type="NCBI Taxonomy" id="742738"/>
    <lineage>
        <taxon>Bacteria</taxon>
        <taxon>Bacillati</taxon>
        <taxon>Bacillota</taxon>
        <taxon>Clostridia</taxon>
        <taxon>Eubacteriales</taxon>
        <taxon>Oscillospiraceae</taxon>
        <taxon>Flavonifractor</taxon>
    </lineage>
</organism>
<evidence type="ECO:0000256" key="6">
    <source>
        <dbReference type="ARBA" id="ARBA00022840"/>
    </source>
</evidence>
<dbReference type="CDD" id="cd18548">
    <property type="entry name" value="ABC_6TM_Tm287_like"/>
    <property type="match status" value="1"/>
</dbReference>
<keyword evidence="13" id="KW-1185">Reference proteome</keyword>
<keyword evidence="2" id="KW-0813">Transport</keyword>
<dbReference type="Gene3D" id="3.40.50.300">
    <property type="entry name" value="P-loop containing nucleotide triphosphate hydrolases"/>
    <property type="match status" value="1"/>
</dbReference>
<dbReference type="InterPro" id="IPR039421">
    <property type="entry name" value="Type_1_exporter"/>
</dbReference>
<evidence type="ECO:0000256" key="5">
    <source>
        <dbReference type="ARBA" id="ARBA00022741"/>
    </source>
</evidence>
<comment type="subcellular location">
    <subcellularLocation>
        <location evidence="1">Cell membrane</location>
        <topology evidence="1">Multi-pass membrane protein</topology>
    </subcellularLocation>
</comment>
<evidence type="ECO:0000313" key="13">
    <source>
        <dbReference type="Proteomes" id="UP000029585"/>
    </source>
</evidence>
<dbReference type="InterPro" id="IPR003439">
    <property type="entry name" value="ABC_transporter-like_ATP-bd"/>
</dbReference>
<feature type="transmembrane region" description="Helical" evidence="9">
    <location>
        <begin position="155"/>
        <end position="175"/>
    </location>
</feature>
<keyword evidence="5" id="KW-0547">Nucleotide-binding</keyword>
<dbReference type="InterPro" id="IPR003593">
    <property type="entry name" value="AAA+_ATPase"/>
</dbReference>
<evidence type="ECO:0000256" key="1">
    <source>
        <dbReference type="ARBA" id="ARBA00004651"/>
    </source>
</evidence>